<dbReference type="HOGENOM" id="CLU_1076337_0_0_11"/>
<dbReference type="PROSITE" id="PS00139">
    <property type="entry name" value="THIOL_PROTEASE_CYS"/>
    <property type="match status" value="1"/>
</dbReference>
<evidence type="ECO:0000313" key="9">
    <source>
        <dbReference type="Proteomes" id="UP000023067"/>
    </source>
</evidence>
<accession>Z9JNI9</accession>
<keyword evidence="8" id="KW-0808">Transferase</keyword>
<dbReference type="SUPFAM" id="SSF54001">
    <property type="entry name" value="Cysteine proteinases"/>
    <property type="match status" value="1"/>
</dbReference>
<feature type="region of interest" description="Disordered" evidence="6">
    <location>
        <begin position="29"/>
        <end position="51"/>
    </location>
</feature>
<sequence length="262" mass="27879">MTPRHGARPPGRVPWRRRLRSLVQALRGHAPAGPGTAAAMPGPGPHAQGVREDATRIDLAARPRQGRLGDCWVIAALLAVHEQAPDRIAAALRPVGDGTYRVVLPAGEVVVDRRMPVDAAGRWVYATQSGSGPGWPGLIEKALAAHLAGSYGFLARGLGRYGLRALTGTRLRMHLLLPGSARISTLLGEGRAVLASTHPLSPLVRSPHGPLPANHVMAVVGADAATGHVHLRNPWRPDELLVLDRRRFRRGFLSLDVSGPLG</sequence>
<name>Z9JNI9_9MICO</name>
<reference evidence="8 9" key="1">
    <citation type="submission" date="2014-02" db="EMBL/GenBank/DDBJ databases">
        <title>Genome sequence of Brachybacterium phenoliresistens strain W13A50.</title>
        <authorList>
            <person name="Wang X."/>
        </authorList>
    </citation>
    <scope>NUCLEOTIDE SEQUENCE [LARGE SCALE GENOMIC DNA]</scope>
    <source>
        <strain evidence="8 9">W13A50</strain>
    </source>
</reference>
<dbReference type="Pfam" id="PF00648">
    <property type="entry name" value="Peptidase_C2"/>
    <property type="match status" value="1"/>
</dbReference>
<comment type="caution">
    <text evidence="5">Lacks conserved residue(s) required for the propagation of feature annotation.</text>
</comment>
<dbReference type="RefSeq" id="WP_051487160.1">
    <property type="nucleotide sequence ID" value="NZ_BAAAOW010000001.1"/>
</dbReference>
<dbReference type="PATRIC" id="fig|396014.3.peg.3498"/>
<protein>
    <submittedName>
        <fullName evidence="8">Crotonobetainyl-CoA:carnitine CoA-transferase</fullName>
    </submittedName>
</protein>
<dbReference type="InterPro" id="IPR001300">
    <property type="entry name" value="Peptidase_C2_calpain_cat"/>
</dbReference>
<keyword evidence="4" id="KW-0788">Thiol protease</keyword>
<dbReference type="InterPro" id="IPR038765">
    <property type="entry name" value="Papain-like_cys_pep_sf"/>
</dbReference>
<keyword evidence="9" id="KW-1185">Reference proteome</keyword>
<dbReference type="GO" id="GO:0016740">
    <property type="term" value="F:transferase activity"/>
    <property type="evidence" value="ECO:0007669"/>
    <property type="project" value="UniProtKB-KW"/>
</dbReference>
<dbReference type="OrthoDB" id="4617536at2"/>
<dbReference type="EMBL" id="JDYK01000026">
    <property type="protein sequence ID" value="EWS79749.1"/>
    <property type="molecule type" value="Genomic_DNA"/>
</dbReference>
<keyword evidence="3" id="KW-0378">Hydrolase</keyword>
<organism evidence="8 9">
    <name type="scientific">Brachybacterium phenoliresistens</name>
    <dbReference type="NCBI Taxonomy" id="396014"/>
    <lineage>
        <taxon>Bacteria</taxon>
        <taxon>Bacillati</taxon>
        <taxon>Actinomycetota</taxon>
        <taxon>Actinomycetes</taxon>
        <taxon>Micrococcales</taxon>
        <taxon>Dermabacteraceae</taxon>
        <taxon>Brachybacterium</taxon>
    </lineage>
</organism>
<comment type="similarity">
    <text evidence="1">Belongs to the peptidase C2 family.</text>
</comment>
<evidence type="ECO:0000313" key="8">
    <source>
        <dbReference type="EMBL" id="EWS79749.1"/>
    </source>
</evidence>
<evidence type="ECO:0000256" key="3">
    <source>
        <dbReference type="ARBA" id="ARBA00022801"/>
    </source>
</evidence>
<comment type="caution">
    <text evidence="8">The sequence shown here is derived from an EMBL/GenBank/DDBJ whole genome shotgun (WGS) entry which is preliminary data.</text>
</comment>
<dbReference type="Proteomes" id="UP000023067">
    <property type="component" value="Unassembled WGS sequence"/>
</dbReference>
<keyword evidence="2" id="KW-0645">Protease</keyword>
<dbReference type="GO" id="GO:0004198">
    <property type="term" value="F:calcium-dependent cysteine-type endopeptidase activity"/>
    <property type="evidence" value="ECO:0007669"/>
    <property type="project" value="InterPro"/>
</dbReference>
<dbReference type="InterPro" id="IPR022684">
    <property type="entry name" value="Calpain_cysteine_protease"/>
</dbReference>
<evidence type="ECO:0000256" key="1">
    <source>
        <dbReference type="ARBA" id="ARBA00007623"/>
    </source>
</evidence>
<dbReference type="PROSITE" id="PS50203">
    <property type="entry name" value="CALPAIN_CAT"/>
    <property type="match status" value="1"/>
</dbReference>
<dbReference type="GO" id="GO:0006508">
    <property type="term" value="P:proteolysis"/>
    <property type="evidence" value="ECO:0007669"/>
    <property type="project" value="UniProtKB-KW"/>
</dbReference>
<dbReference type="eggNOG" id="COG4842">
    <property type="taxonomic scope" value="Bacteria"/>
</dbReference>
<proteinExistence type="inferred from homology"/>
<dbReference type="PANTHER" id="PTHR10183">
    <property type="entry name" value="CALPAIN"/>
    <property type="match status" value="1"/>
</dbReference>
<feature type="compositionally biased region" description="Low complexity" evidence="6">
    <location>
        <begin position="29"/>
        <end position="48"/>
    </location>
</feature>
<evidence type="ECO:0000256" key="5">
    <source>
        <dbReference type="PROSITE-ProRule" id="PRU00239"/>
    </source>
</evidence>
<evidence type="ECO:0000256" key="2">
    <source>
        <dbReference type="ARBA" id="ARBA00022670"/>
    </source>
</evidence>
<evidence type="ECO:0000256" key="4">
    <source>
        <dbReference type="ARBA" id="ARBA00022807"/>
    </source>
</evidence>
<dbReference type="AlphaFoldDB" id="Z9JNI9"/>
<dbReference type="STRING" id="396014.BF93_10025"/>
<dbReference type="InterPro" id="IPR000169">
    <property type="entry name" value="Pept_cys_AS"/>
</dbReference>
<gene>
    <name evidence="8" type="ORF">BF93_10025</name>
</gene>
<dbReference type="PANTHER" id="PTHR10183:SF379">
    <property type="entry name" value="CALPAIN-5"/>
    <property type="match status" value="1"/>
</dbReference>
<feature type="domain" description="Calpain catalytic" evidence="7">
    <location>
        <begin position="65"/>
        <end position="168"/>
    </location>
</feature>
<evidence type="ECO:0000259" key="7">
    <source>
        <dbReference type="PROSITE" id="PS50203"/>
    </source>
</evidence>
<evidence type="ECO:0000256" key="6">
    <source>
        <dbReference type="SAM" id="MobiDB-lite"/>
    </source>
</evidence>